<dbReference type="AlphaFoldDB" id="A0AAP0HS02"/>
<feature type="region of interest" description="Disordered" evidence="1">
    <location>
        <begin position="1"/>
        <end position="65"/>
    </location>
</feature>
<feature type="compositionally biased region" description="Gly residues" evidence="1">
    <location>
        <begin position="89"/>
        <end position="108"/>
    </location>
</feature>
<feature type="compositionally biased region" description="Basic residues" evidence="1">
    <location>
        <begin position="252"/>
        <end position="261"/>
    </location>
</feature>
<feature type="region of interest" description="Disordered" evidence="1">
    <location>
        <begin position="87"/>
        <end position="136"/>
    </location>
</feature>
<feature type="compositionally biased region" description="Low complexity" evidence="1">
    <location>
        <begin position="54"/>
        <end position="65"/>
    </location>
</feature>
<dbReference type="EMBL" id="JBBNAG010000011">
    <property type="protein sequence ID" value="KAK9094902.1"/>
    <property type="molecule type" value="Genomic_DNA"/>
</dbReference>
<keyword evidence="3" id="KW-1185">Reference proteome</keyword>
<evidence type="ECO:0000256" key="1">
    <source>
        <dbReference type="SAM" id="MobiDB-lite"/>
    </source>
</evidence>
<proteinExistence type="predicted"/>
<accession>A0AAP0HS02</accession>
<comment type="caution">
    <text evidence="2">The sequence shown here is derived from an EMBL/GenBank/DDBJ whole genome shotgun (WGS) entry which is preliminary data.</text>
</comment>
<organism evidence="2 3">
    <name type="scientific">Stephania cephalantha</name>
    <dbReference type="NCBI Taxonomy" id="152367"/>
    <lineage>
        <taxon>Eukaryota</taxon>
        <taxon>Viridiplantae</taxon>
        <taxon>Streptophyta</taxon>
        <taxon>Embryophyta</taxon>
        <taxon>Tracheophyta</taxon>
        <taxon>Spermatophyta</taxon>
        <taxon>Magnoliopsida</taxon>
        <taxon>Ranunculales</taxon>
        <taxon>Menispermaceae</taxon>
        <taxon>Menispermoideae</taxon>
        <taxon>Cissampelideae</taxon>
        <taxon>Stephania</taxon>
    </lineage>
</organism>
<feature type="region of interest" description="Disordered" evidence="1">
    <location>
        <begin position="246"/>
        <end position="278"/>
    </location>
</feature>
<name>A0AAP0HS02_9MAGN</name>
<feature type="compositionally biased region" description="Basic and acidic residues" evidence="1">
    <location>
        <begin position="265"/>
        <end position="278"/>
    </location>
</feature>
<sequence length="418" mass="45980">MASGVGRLFKEGRGERSVERHRGGGRKKEGRCWERDKAAVHTRGETEEREVRRVTGSRSGGSQQRRAIVVRGGICVAVVRGGRTAARARGGGISGCGSGGRRSGGSGSGPAQQWSGRRTGTWRKNGGPAMEEDLRLGNDEGGVAAAAMAMYRRRVEGGGLWDPHTSFGGVPDTFRFWWSGGGAASEDLFRREGQYPTKTEFVVCIQQVLCMGHAGLFPDVLDFGGSPGGRPRPVLITAATCTRNKCDEQQQKQRKMKRNVSRGRANREERGSGRVLTGERESVRPPATFLATTGPPTTAWSRPTECWSDVLGMEDVTRGSRRLASSLFELTWQRARRIGRRHVAGLRIGLSLKNLVKKWENVLTRIPRHILRQLKREKIDGELDADDIWTNRLAPCALARWANQRLPRGSEPGITHIV</sequence>
<reference evidence="2 3" key="1">
    <citation type="submission" date="2024-01" db="EMBL/GenBank/DDBJ databases">
        <title>Genome assemblies of Stephania.</title>
        <authorList>
            <person name="Yang L."/>
        </authorList>
    </citation>
    <scope>NUCLEOTIDE SEQUENCE [LARGE SCALE GENOMIC DNA]</scope>
    <source>
        <strain evidence="2">JXDWG</strain>
        <tissue evidence="2">Leaf</tissue>
    </source>
</reference>
<evidence type="ECO:0000313" key="3">
    <source>
        <dbReference type="Proteomes" id="UP001419268"/>
    </source>
</evidence>
<evidence type="ECO:0000313" key="2">
    <source>
        <dbReference type="EMBL" id="KAK9094902.1"/>
    </source>
</evidence>
<protein>
    <submittedName>
        <fullName evidence="2">Uncharacterized protein</fullName>
    </submittedName>
</protein>
<dbReference type="Proteomes" id="UP001419268">
    <property type="component" value="Unassembled WGS sequence"/>
</dbReference>
<gene>
    <name evidence="2" type="ORF">Scep_026371</name>
</gene>
<feature type="compositionally biased region" description="Basic and acidic residues" evidence="1">
    <location>
        <begin position="8"/>
        <end position="53"/>
    </location>
</feature>